<accession>A0A821YB56</accession>
<sequence>MLTTKFWFVIFTHAHQSINRLVLHGGCVLLEIALKLFLNMSNWLNACVAIERVIAVFQGIHFNKRQSQCIARWILRFFTIRHFG</sequence>
<proteinExistence type="predicted"/>
<dbReference type="Proteomes" id="UP000663838">
    <property type="component" value="Unassembled WGS sequence"/>
</dbReference>
<comment type="caution">
    <text evidence="1">The sequence shown here is derived from an EMBL/GenBank/DDBJ whole genome shotgun (WGS) entry which is preliminary data.</text>
</comment>
<reference evidence="1" key="1">
    <citation type="submission" date="2021-02" db="EMBL/GenBank/DDBJ databases">
        <authorList>
            <person name="Nowell W R."/>
        </authorList>
    </citation>
    <scope>NUCLEOTIDE SEQUENCE</scope>
</reference>
<dbReference type="EMBL" id="CAJOBS010014764">
    <property type="protein sequence ID" value="CAF4955288.1"/>
    <property type="molecule type" value="Genomic_DNA"/>
</dbReference>
<evidence type="ECO:0000313" key="2">
    <source>
        <dbReference type="Proteomes" id="UP000663838"/>
    </source>
</evidence>
<feature type="non-terminal residue" evidence="1">
    <location>
        <position position="84"/>
    </location>
</feature>
<name>A0A821YB56_9BILA</name>
<protein>
    <submittedName>
        <fullName evidence="1">Uncharacterized protein</fullName>
    </submittedName>
</protein>
<gene>
    <name evidence="1" type="ORF">TOA249_LOCUS34045</name>
</gene>
<organism evidence="1 2">
    <name type="scientific">Rotaria socialis</name>
    <dbReference type="NCBI Taxonomy" id="392032"/>
    <lineage>
        <taxon>Eukaryota</taxon>
        <taxon>Metazoa</taxon>
        <taxon>Spiralia</taxon>
        <taxon>Gnathifera</taxon>
        <taxon>Rotifera</taxon>
        <taxon>Eurotatoria</taxon>
        <taxon>Bdelloidea</taxon>
        <taxon>Philodinida</taxon>
        <taxon>Philodinidae</taxon>
        <taxon>Rotaria</taxon>
    </lineage>
</organism>
<evidence type="ECO:0000313" key="1">
    <source>
        <dbReference type="EMBL" id="CAF4955288.1"/>
    </source>
</evidence>
<dbReference type="AlphaFoldDB" id="A0A821YB56"/>